<reference evidence="3" key="1">
    <citation type="submission" date="2015-07" db="EMBL/GenBank/DDBJ databases">
        <authorList>
            <person name="Urmite Genomes"/>
        </authorList>
    </citation>
    <scope>NUCLEOTIDE SEQUENCE [LARGE SCALE GENOMIC DNA]</scope>
    <source>
        <strain evidence="3">type strain: ATCC 49404</strain>
    </source>
</reference>
<keyword evidence="2" id="KW-0413">Isomerase</keyword>
<dbReference type="Proteomes" id="UP000199147">
    <property type="component" value="Unassembled WGS sequence"/>
</dbReference>
<sequence>MTNTSDLTATITETVNRYLDLIAAGTADQILELFAEGASVEDPVGTTPRVGSAEIREFFASLEALERNTTLHSNRSTS</sequence>
<feature type="domain" description="SnoaL-like" evidence="1">
    <location>
        <begin position="15"/>
        <end position="64"/>
    </location>
</feature>
<organism evidence="2 3">
    <name type="scientific">Mycolicibacterium neworleansense</name>
    <dbReference type="NCBI Taxonomy" id="146018"/>
    <lineage>
        <taxon>Bacteria</taxon>
        <taxon>Bacillati</taxon>
        <taxon>Actinomycetota</taxon>
        <taxon>Actinomycetes</taxon>
        <taxon>Mycobacteriales</taxon>
        <taxon>Mycobacteriaceae</taxon>
        <taxon>Mycolicibacterium</taxon>
    </lineage>
</organism>
<dbReference type="Pfam" id="PF12680">
    <property type="entry name" value="SnoaL_2"/>
    <property type="match status" value="1"/>
</dbReference>
<protein>
    <submittedName>
        <fullName evidence="2">Steroid delta-isomerase</fullName>
    </submittedName>
</protein>
<dbReference type="RefSeq" id="WP_308208263.1">
    <property type="nucleotide sequence ID" value="NZ_CWKH01000002.1"/>
</dbReference>
<evidence type="ECO:0000313" key="3">
    <source>
        <dbReference type="Proteomes" id="UP000199147"/>
    </source>
</evidence>
<evidence type="ECO:0000259" key="1">
    <source>
        <dbReference type="Pfam" id="PF12680"/>
    </source>
</evidence>
<dbReference type="STRING" id="146018.BN2156_03365"/>
<dbReference type="InterPro" id="IPR037401">
    <property type="entry name" value="SnoaL-like"/>
</dbReference>
<dbReference type="EMBL" id="CWKH01000002">
    <property type="protein sequence ID" value="CRZ16497.1"/>
    <property type="molecule type" value="Genomic_DNA"/>
</dbReference>
<evidence type="ECO:0000313" key="2">
    <source>
        <dbReference type="EMBL" id="CRZ16497.1"/>
    </source>
</evidence>
<keyword evidence="3" id="KW-1185">Reference proteome</keyword>
<dbReference type="AlphaFoldDB" id="A0A0H5RSM9"/>
<dbReference type="Gene3D" id="3.10.450.50">
    <property type="match status" value="1"/>
</dbReference>
<name>A0A0H5RSM9_9MYCO</name>
<gene>
    <name evidence="2" type="ORF">BN2156_03365</name>
</gene>
<accession>A0A0H5RSM9</accession>
<dbReference type="InterPro" id="IPR032710">
    <property type="entry name" value="NTF2-like_dom_sf"/>
</dbReference>
<dbReference type="SUPFAM" id="SSF54427">
    <property type="entry name" value="NTF2-like"/>
    <property type="match status" value="1"/>
</dbReference>
<proteinExistence type="predicted"/>
<dbReference type="GO" id="GO:0016853">
    <property type="term" value="F:isomerase activity"/>
    <property type="evidence" value="ECO:0007669"/>
    <property type="project" value="UniProtKB-KW"/>
</dbReference>